<organism evidence="2">
    <name type="scientific">Aphanomyces astaci</name>
    <name type="common">Crayfish plague agent</name>
    <dbReference type="NCBI Taxonomy" id="112090"/>
    <lineage>
        <taxon>Eukaryota</taxon>
        <taxon>Sar</taxon>
        <taxon>Stramenopiles</taxon>
        <taxon>Oomycota</taxon>
        <taxon>Saprolegniomycetes</taxon>
        <taxon>Saprolegniales</taxon>
        <taxon>Verrucalvaceae</taxon>
        <taxon>Aphanomyces</taxon>
    </lineage>
</organism>
<accession>W4GXF2</accession>
<reference evidence="2" key="1">
    <citation type="submission" date="2013-12" db="EMBL/GenBank/DDBJ databases">
        <title>The Genome Sequence of Aphanomyces astaci APO3.</title>
        <authorList>
            <consortium name="The Broad Institute Genomics Platform"/>
            <person name="Russ C."/>
            <person name="Tyler B."/>
            <person name="van West P."/>
            <person name="Dieguez-Uribeondo J."/>
            <person name="Young S.K."/>
            <person name="Zeng Q."/>
            <person name="Gargeya S."/>
            <person name="Fitzgerald M."/>
            <person name="Abouelleil A."/>
            <person name="Alvarado L."/>
            <person name="Chapman S.B."/>
            <person name="Gainer-Dewar J."/>
            <person name="Goldberg J."/>
            <person name="Griggs A."/>
            <person name="Gujja S."/>
            <person name="Hansen M."/>
            <person name="Howarth C."/>
            <person name="Imamovic A."/>
            <person name="Ireland A."/>
            <person name="Larimer J."/>
            <person name="McCowan C."/>
            <person name="Murphy C."/>
            <person name="Pearson M."/>
            <person name="Poon T.W."/>
            <person name="Priest M."/>
            <person name="Roberts A."/>
            <person name="Saif S."/>
            <person name="Shea T."/>
            <person name="Sykes S."/>
            <person name="Wortman J."/>
            <person name="Nusbaum C."/>
            <person name="Birren B."/>
        </authorList>
    </citation>
    <scope>NUCLEOTIDE SEQUENCE [LARGE SCALE GENOMIC DNA]</scope>
    <source>
        <strain evidence="2">APO3</strain>
    </source>
</reference>
<sequence length="288" mass="31852">MCLLFPVAPSDTSWFPPFVTSSRSYLRQSCTSSIMRTWLVGALTGIFAAVVVQGHSWIECSNYVIQSDADKNYYNPKNCVGFPRCAAARGDVFGFEGPLQYQQTTKSCQCSRDASNAYTAANPKAKYTPGQRVCLAYPAKNHVADSCTNQYIPDSGMRIYRSDKGETADPALFKWPHEYNHLNGVHVNGVIDYKGFQNCPKFCEQKDKALCTVCFDLEPDLAVGAYSFHWEWSFNPGQDRYVSCWEVDVVTGSAPSPSVTPNSNTSPTSPPSKNNYPKGGGDELECDE</sequence>
<dbReference type="PANTHER" id="PTHR35559">
    <property type="entry name" value="CHITIN-BINDING TYPE-4 DOMAIN-CONTAINING PROTEIN"/>
    <property type="match status" value="1"/>
</dbReference>
<protein>
    <submittedName>
        <fullName evidence="2">Uncharacterized protein</fullName>
    </submittedName>
</protein>
<dbReference type="PANTHER" id="PTHR35559:SF1">
    <property type="entry name" value="CHITIN-BINDING TYPE-4 DOMAIN-CONTAINING PROTEIN"/>
    <property type="match status" value="1"/>
</dbReference>
<feature type="compositionally biased region" description="Low complexity" evidence="1">
    <location>
        <begin position="253"/>
        <end position="277"/>
    </location>
</feature>
<name>W4GXF2_APHAT</name>
<evidence type="ECO:0000256" key="1">
    <source>
        <dbReference type="SAM" id="MobiDB-lite"/>
    </source>
</evidence>
<dbReference type="OrthoDB" id="165036at2759"/>
<feature type="region of interest" description="Disordered" evidence="1">
    <location>
        <begin position="252"/>
        <end position="288"/>
    </location>
</feature>
<dbReference type="RefSeq" id="XP_009826102.1">
    <property type="nucleotide sequence ID" value="XM_009827800.1"/>
</dbReference>
<dbReference type="EMBL" id="KI913119">
    <property type="protein sequence ID" value="ETV84410.1"/>
    <property type="molecule type" value="Genomic_DNA"/>
</dbReference>
<dbReference type="AlphaFoldDB" id="W4GXF2"/>
<dbReference type="VEuPathDB" id="FungiDB:H257_03627"/>
<proteinExistence type="predicted"/>
<gene>
    <name evidence="2" type="ORF">H257_03627</name>
</gene>
<evidence type="ECO:0000313" key="2">
    <source>
        <dbReference type="EMBL" id="ETV84410.1"/>
    </source>
</evidence>
<dbReference type="GeneID" id="20805623"/>